<feature type="transmembrane region" description="Helical" evidence="1">
    <location>
        <begin position="136"/>
        <end position="160"/>
    </location>
</feature>
<dbReference type="EMBL" id="FOJT01000002">
    <property type="protein sequence ID" value="SFA86513.1"/>
    <property type="molecule type" value="Genomic_DNA"/>
</dbReference>
<evidence type="ECO:0000313" key="2">
    <source>
        <dbReference type="EMBL" id="SFA86513.1"/>
    </source>
</evidence>
<proteinExistence type="predicted"/>
<feature type="transmembrane region" description="Helical" evidence="1">
    <location>
        <begin position="195"/>
        <end position="214"/>
    </location>
</feature>
<evidence type="ECO:0000313" key="3">
    <source>
        <dbReference type="Proteomes" id="UP000199604"/>
    </source>
</evidence>
<keyword evidence="1" id="KW-0812">Transmembrane</keyword>
<feature type="transmembrane region" description="Helical" evidence="1">
    <location>
        <begin position="57"/>
        <end position="75"/>
    </location>
</feature>
<feature type="transmembrane region" description="Helical" evidence="1">
    <location>
        <begin position="34"/>
        <end position="50"/>
    </location>
</feature>
<organism evidence="2 3">
    <name type="scientific">Flavobacterium swingsii</name>
    <dbReference type="NCBI Taxonomy" id="498292"/>
    <lineage>
        <taxon>Bacteria</taxon>
        <taxon>Pseudomonadati</taxon>
        <taxon>Bacteroidota</taxon>
        <taxon>Flavobacteriia</taxon>
        <taxon>Flavobacteriales</taxon>
        <taxon>Flavobacteriaceae</taxon>
        <taxon>Flavobacterium</taxon>
    </lineage>
</organism>
<keyword evidence="1" id="KW-1133">Transmembrane helix</keyword>
<feature type="transmembrane region" description="Helical" evidence="1">
    <location>
        <begin position="81"/>
        <end position="102"/>
    </location>
</feature>
<feature type="transmembrane region" description="Helical" evidence="1">
    <location>
        <begin position="167"/>
        <end position="189"/>
    </location>
</feature>
<accession>A0A1I0WEW7</accession>
<dbReference type="STRING" id="498292.SAMN05660845_0699"/>
<keyword evidence="3" id="KW-1185">Reference proteome</keyword>
<protein>
    <recommendedName>
        <fullName evidence="4">YhhN-like protein</fullName>
    </recommendedName>
</protein>
<keyword evidence="1" id="KW-0472">Membrane</keyword>
<dbReference type="AlphaFoldDB" id="A0A1I0WEW7"/>
<name>A0A1I0WEW7_9FLAO</name>
<reference evidence="3" key="1">
    <citation type="submission" date="2016-10" db="EMBL/GenBank/DDBJ databases">
        <authorList>
            <person name="Varghese N."/>
            <person name="Submissions S."/>
        </authorList>
    </citation>
    <scope>NUCLEOTIDE SEQUENCE [LARGE SCALE GENOMIC DNA]</scope>
    <source>
        <strain evidence="3">DSM 21789</strain>
    </source>
</reference>
<gene>
    <name evidence="2" type="ORF">SAMN05660845_0699</name>
</gene>
<feature type="transmembrane region" description="Helical" evidence="1">
    <location>
        <begin position="9"/>
        <end position="28"/>
    </location>
</feature>
<evidence type="ECO:0008006" key="4">
    <source>
        <dbReference type="Google" id="ProtNLM"/>
    </source>
</evidence>
<sequence length="224" mass="26013">MKLTNLPKILIILYFINLFLYSISSLIGIEEVKIFSWAIRIPILVVLYLVTSKKRQILYIAALLLYQLASVYFYFDTPSGFIFGTFCSASFKICLVILILDLVTKNNRFAFAIASIPFFVFYLYIIEIVISSLGEFYFVWIINAFLTSFIGGVGIINYINNSDKKSFWLLISGILFVIQIGAFFINKFYLKTESIYQIVILSYAISHFTFYKFLILKEEEKYVN</sequence>
<feature type="transmembrane region" description="Helical" evidence="1">
    <location>
        <begin position="109"/>
        <end position="130"/>
    </location>
</feature>
<dbReference type="OrthoDB" id="1367216at2"/>
<dbReference type="RefSeq" id="WP_091473991.1">
    <property type="nucleotide sequence ID" value="NZ_FOJT01000002.1"/>
</dbReference>
<evidence type="ECO:0000256" key="1">
    <source>
        <dbReference type="SAM" id="Phobius"/>
    </source>
</evidence>
<dbReference type="Proteomes" id="UP000199604">
    <property type="component" value="Unassembled WGS sequence"/>
</dbReference>